<name>A0A372JR26_9ACTN</name>
<feature type="domain" description="SseB protein N-terminal" evidence="2">
    <location>
        <begin position="28"/>
        <end position="117"/>
    </location>
</feature>
<feature type="compositionally biased region" description="Low complexity" evidence="1">
    <location>
        <begin position="319"/>
        <end position="330"/>
    </location>
</feature>
<evidence type="ECO:0000313" key="4">
    <source>
        <dbReference type="Proteomes" id="UP000261811"/>
    </source>
</evidence>
<proteinExistence type="predicted"/>
<feature type="compositionally biased region" description="Low complexity" evidence="1">
    <location>
        <begin position="169"/>
        <end position="220"/>
    </location>
</feature>
<feature type="compositionally biased region" description="Low complexity" evidence="1">
    <location>
        <begin position="248"/>
        <end position="263"/>
    </location>
</feature>
<protein>
    <recommendedName>
        <fullName evidence="2">SseB protein N-terminal domain-containing protein</fullName>
    </recommendedName>
</protein>
<sequence>MKQGVATVADGWRPTSELERRLGDAVRNGDQEGYFRLLADSELVVPVPPDLVDGVLANERQPAWPTQVEDDRTFVLAYTSPSAMRACLGPSYRHYVRLRFTVLAASWPDHNWWLAVDVPAHAVGGVSLPIEGRLPAWFVLQLAQGDARPPVAGHHAAASASPSSPAPASPASDLGAPSPDPASDLGVPVGPGTPPGLGVPSSPAASSASGMPSEAAAPSGTSAEPTMSSASGAPSGPGLPADDHGQPADSGATSASGASSGSGVASEAAASSFTGAPLAAGEPFDTGAPSEASASSASGAPFDVAGSSDGGVPSAYSEPAAPVPGVAPAAYPTPPAVPYPTSPLNEGYVPADGPSASAQPNPGDGAGTPEQPGFSATGEMGTQAQAPLPPNPYTSGEPYAPEQPLVTGGEPSDQGRPPFAQPQPADAPGQDGDGGAQPPAPAPQGTGHPPAFDVPAGQAPSASARTGYPAAPAAGPAPASREDVSVAGHTGTPAEADESAPRTDDPRATIPDLSVYLRDEATTPGEAAPPPLADEPGAGYDTERPLPPGIADMPPVPEPPQPPAAEAPQPPAAEAPQPAAAEA</sequence>
<keyword evidence="4" id="KW-1185">Reference proteome</keyword>
<comment type="caution">
    <text evidence="3">The sequence shown here is derived from an EMBL/GenBank/DDBJ whole genome shotgun (WGS) entry which is preliminary data.</text>
</comment>
<dbReference type="EMBL" id="QURH01000118">
    <property type="protein sequence ID" value="RFU42457.1"/>
    <property type="molecule type" value="Genomic_DNA"/>
</dbReference>
<accession>A0A372JR26</accession>
<gene>
    <name evidence="3" type="ORF">DZF91_06455</name>
</gene>
<dbReference type="Pfam" id="PF07179">
    <property type="entry name" value="SseB"/>
    <property type="match status" value="1"/>
</dbReference>
<dbReference type="InterPro" id="IPR009839">
    <property type="entry name" value="SseB_N"/>
</dbReference>
<feature type="compositionally biased region" description="Low complexity" evidence="1">
    <location>
        <begin position="574"/>
        <end position="583"/>
    </location>
</feature>
<feature type="non-terminal residue" evidence="3">
    <location>
        <position position="583"/>
    </location>
</feature>
<feature type="compositionally biased region" description="Pro residues" evidence="1">
    <location>
        <begin position="331"/>
        <end position="341"/>
    </location>
</feature>
<evidence type="ECO:0000259" key="2">
    <source>
        <dbReference type="Pfam" id="PF07179"/>
    </source>
</evidence>
<feature type="compositionally biased region" description="Low complexity" evidence="1">
    <location>
        <begin position="228"/>
        <end position="240"/>
    </location>
</feature>
<organism evidence="3 4">
    <name type="scientific">Actinomadura logoneensis</name>
    <dbReference type="NCBI Taxonomy" id="2293572"/>
    <lineage>
        <taxon>Bacteria</taxon>
        <taxon>Bacillati</taxon>
        <taxon>Actinomycetota</taxon>
        <taxon>Actinomycetes</taxon>
        <taxon>Streptosporangiales</taxon>
        <taxon>Thermomonosporaceae</taxon>
        <taxon>Actinomadura</taxon>
    </lineage>
</organism>
<reference evidence="3 4" key="1">
    <citation type="submission" date="2018-08" db="EMBL/GenBank/DDBJ databases">
        <title>Actinomadura jelena sp. nov., a novel Actinomycete isolated from soil in Chad.</title>
        <authorList>
            <person name="Shi L."/>
        </authorList>
    </citation>
    <scope>NUCLEOTIDE SEQUENCE [LARGE SCALE GENOMIC DNA]</scope>
    <source>
        <strain evidence="3 4">NEAU-G17</strain>
    </source>
</reference>
<dbReference type="Proteomes" id="UP000261811">
    <property type="component" value="Unassembled WGS sequence"/>
</dbReference>
<evidence type="ECO:0000313" key="3">
    <source>
        <dbReference type="EMBL" id="RFU42457.1"/>
    </source>
</evidence>
<evidence type="ECO:0000256" key="1">
    <source>
        <dbReference type="SAM" id="MobiDB-lite"/>
    </source>
</evidence>
<feature type="region of interest" description="Disordered" evidence="1">
    <location>
        <begin position="149"/>
        <end position="263"/>
    </location>
</feature>
<feature type="region of interest" description="Disordered" evidence="1">
    <location>
        <begin position="280"/>
        <end position="583"/>
    </location>
</feature>
<feature type="compositionally biased region" description="Pro residues" evidence="1">
    <location>
        <begin position="554"/>
        <end position="573"/>
    </location>
</feature>
<dbReference type="AlphaFoldDB" id="A0A372JR26"/>
<feature type="compositionally biased region" description="Low complexity" evidence="1">
    <location>
        <begin position="287"/>
        <end position="301"/>
    </location>
</feature>
<feature type="compositionally biased region" description="Low complexity" evidence="1">
    <location>
        <begin position="149"/>
        <end position="163"/>
    </location>
</feature>
<feature type="compositionally biased region" description="Low complexity" evidence="1">
    <location>
        <begin position="469"/>
        <end position="479"/>
    </location>
</feature>